<organism evidence="1 2">
    <name type="scientific">Spirosoma endophyticum</name>
    <dbReference type="NCBI Taxonomy" id="662367"/>
    <lineage>
        <taxon>Bacteria</taxon>
        <taxon>Pseudomonadati</taxon>
        <taxon>Bacteroidota</taxon>
        <taxon>Cytophagia</taxon>
        <taxon>Cytophagales</taxon>
        <taxon>Cytophagaceae</taxon>
        <taxon>Spirosoma</taxon>
    </lineage>
</organism>
<evidence type="ECO:0000313" key="1">
    <source>
        <dbReference type="EMBL" id="SFE18063.1"/>
    </source>
</evidence>
<dbReference type="EMBL" id="FOLQ01000011">
    <property type="protein sequence ID" value="SFE18063.1"/>
    <property type="molecule type" value="Genomic_DNA"/>
</dbReference>
<evidence type="ECO:0000313" key="2">
    <source>
        <dbReference type="Proteomes" id="UP000198598"/>
    </source>
</evidence>
<dbReference type="AlphaFoldDB" id="A0A1I1YIW7"/>
<reference evidence="1 2" key="1">
    <citation type="submission" date="2016-10" db="EMBL/GenBank/DDBJ databases">
        <authorList>
            <person name="de Groot N.N."/>
        </authorList>
    </citation>
    <scope>NUCLEOTIDE SEQUENCE [LARGE SCALE GENOMIC DNA]</scope>
    <source>
        <strain evidence="1 2">DSM 26130</strain>
    </source>
</reference>
<accession>A0A1I1YIW7</accession>
<gene>
    <name evidence="1" type="ORF">SAMN05216167_11137</name>
</gene>
<dbReference type="STRING" id="662367.SAMN05216167_11137"/>
<proteinExistence type="predicted"/>
<protein>
    <submittedName>
        <fullName evidence="1">Uncharacterized protein</fullName>
    </submittedName>
</protein>
<sequence>MWHILYYYFVGSSNEVGKAFNQEWWSANTFLIGLTDFICLMATEVTQNQVKT</sequence>
<name>A0A1I1YIW7_9BACT</name>
<keyword evidence="2" id="KW-1185">Reference proteome</keyword>
<dbReference type="Proteomes" id="UP000198598">
    <property type="component" value="Unassembled WGS sequence"/>
</dbReference>